<reference evidence="1" key="1">
    <citation type="submission" date="2021-03" db="EMBL/GenBank/DDBJ databases">
        <title>Draft genome sequence of rust myrtle Austropuccinia psidii MF-1, a brazilian biotype.</title>
        <authorList>
            <person name="Quecine M.C."/>
            <person name="Pachon D.M.R."/>
            <person name="Bonatelli M.L."/>
            <person name="Correr F.H."/>
            <person name="Franceschini L.M."/>
            <person name="Leite T.F."/>
            <person name="Margarido G.R.A."/>
            <person name="Almeida C.A."/>
            <person name="Ferrarezi J.A."/>
            <person name="Labate C.A."/>
        </authorList>
    </citation>
    <scope>NUCLEOTIDE SEQUENCE</scope>
    <source>
        <strain evidence="1">MF-1</strain>
    </source>
</reference>
<evidence type="ECO:0000313" key="1">
    <source>
        <dbReference type="EMBL" id="MBW0573303.1"/>
    </source>
</evidence>
<name>A0A9Q3PT83_9BASI</name>
<dbReference type="AlphaFoldDB" id="A0A9Q3PT83"/>
<dbReference type="SUPFAM" id="SSF52540">
    <property type="entry name" value="P-loop containing nucleoside triphosphate hydrolases"/>
    <property type="match status" value="1"/>
</dbReference>
<protein>
    <submittedName>
        <fullName evidence="1">Uncharacterized protein</fullName>
    </submittedName>
</protein>
<comment type="caution">
    <text evidence="1">The sequence shown here is derived from an EMBL/GenBank/DDBJ whole genome shotgun (WGS) entry which is preliminary data.</text>
</comment>
<dbReference type="Proteomes" id="UP000765509">
    <property type="component" value="Unassembled WGS sequence"/>
</dbReference>
<dbReference type="GO" id="GO:0006270">
    <property type="term" value="P:DNA replication initiation"/>
    <property type="evidence" value="ECO:0007669"/>
    <property type="project" value="TreeGrafter"/>
</dbReference>
<dbReference type="EMBL" id="AVOT02091802">
    <property type="protein sequence ID" value="MBW0573303.1"/>
    <property type="molecule type" value="Genomic_DNA"/>
</dbReference>
<accession>A0A9Q3PT83</accession>
<dbReference type="GO" id="GO:0003688">
    <property type="term" value="F:DNA replication origin binding"/>
    <property type="evidence" value="ECO:0007669"/>
    <property type="project" value="TreeGrafter"/>
</dbReference>
<proteinExistence type="predicted"/>
<evidence type="ECO:0000313" key="2">
    <source>
        <dbReference type="Proteomes" id="UP000765509"/>
    </source>
</evidence>
<keyword evidence="2" id="KW-1185">Reference proteome</keyword>
<dbReference type="OrthoDB" id="343623at2759"/>
<dbReference type="InterPro" id="IPR016527">
    <property type="entry name" value="ORC4"/>
</dbReference>
<gene>
    <name evidence="1" type="ORF">O181_113018</name>
</gene>
<dbReference type="GO" id="GO:0005664">
    <property type="term" value="C:nuclear origin of replication recognition complex"/>
    <property type="evidence" value="ECO:0007669"/>
    <property type="project" value="TreeGrafter"/>
</dbReference>
<dbReference type="PANTHER" id="PTHR12087">
    <property type="entry name" value="ORIGIN RECOGNITION COMPLEX SUBUNIT 4"/>
    <property type="match status" value="1"/>
</dbReference>
<dbReference type="InterPro" id="IPR027417">
    <property type="entry name" value="P-loop_NTPase"/>
</dbReference>
<dbReference type="PANTHER" id="PTHR12087:SF0">
    <property type="entry name" value="ORIGIN RECOGNITION COMPLEX SUBUNIT 4"/>
    <property type="match status" value="1"/>
</dbReference>
<sequence>MIPKIIDKTPCLVVLKKIERKVRSVLVCTTSENEENVLFLSGPRGSVKTVISRSLSRLSHPGLYGSNGFITIKLNGFVHANYKLALKDMAYQLFTPLQDQEKRKVIGKILDQDQEDIDSDNQAEQEIPRFTNYGETLKNMLEVLEPQPSFSRDEGPKSKALVIILEEFDPFAKLDRQALLYCLLDAIQGKKDKVDYVLLGHW</sequence>
<organism evidence="1 2">
    <name type="scientific">Austropuccinia psidii MF-1</name>
    <dbReference type="NCBI Taxonomy" id="1389203"/>
    <lineage>
        <taxon>Eukaryota</taxon>
        <taxon>Fungi</taxon>
        <taxon>Dikarya</taxon>
        <taxon>Basidiomycota</taxon>
        <taxon>Pucciniomycotina</taxon>
        <taxon>Pucciniomycetes</taxon>
        <taxon>Pucciniales</taxon>
        <taxon>Sphaerophragmiaceae</taxon>
        <taxon>Austropuccinia</taxon>
    </lineage>
</organism>
<dbReference type="Gene3D" id="3.40.50.300">
    <property type="entry name" value="P-loop containing nucleotide triphosphate hydrolases"/>
    <property type="match status" value="1"/>
</dbReference>